<keyword evidence="5 9" id="KW-0312">Gluconeogenesis</keyword>
<evidence type="ECO:0000256" key="6">
    <source>
        <dbReference type="ARBA" id="ARBA00022490"/>
    </source>
</evidence>
<evidence type="ECO:0000256" key="1">
    <source>
        <dbReference type="ARBA" id="ARBA00000148"/>
    </source>
</evidence>
<comment type="catalytic activity">
    <reaction evidence="1">
        <text>L-erythrulose 1-phosphate = D-erythrulose 4-phosphate</text>
        <dbReference type="Rhea" id="RHEA:49588"/>
        <dbReference type="ChEBI" id="CHEBI:58002"/>
        <dbReference type="ChEBI" id="CHEBI:90796"/>
        <dbReference type="EC" id="5.3.1.33"/>
    </reaction>
</comment>
<dbReference type="GO" id="GO:0005829">
    <property type="term" value="C:cytosol"/>
    <property type="evidence" value="ECO:0007669"/>
    <property type="project" value="TreeGrafter"/>
</dbReference>
<dbReference type="Proteomes" id="UP000007100">
    <property type="component" value="Chromosome"/>
</dbReference>
<dbReference type="PROSITE" id="PS51440">
    <property type="entry name" value="TIM_2"/>
    <property type="match status" value="1"/>
</dbReference>
<dbReference type="GO" id="GO:0004807">
    <property type="term" value="F:triose-phosphate isomerase activity"/>
    <property type="evidence" value="ECO:0007669"/>
    <property type="project" value="UniProtKB-UniRule"/>
</dbReference>
<proteinExistence type="inferred from homology"/>
<dbReference type="UniPathway" id="UPA00109">
    <property type="reaction ID" value="UER00189"/>
</dbReference>
<dbReference type="InterPro" id="IPR000652">
    <property type="entry name" value="Triosephosphate_isomerase"/>
</dbReference>
<keyword evidence="7 9" id="KW-0324">Glycolysis</keyword>
<feature type="binding site" evidence="9">
    <location>
        <begin position="8"/>
        <end position="10"/>
    </location>
    <ligand>
        <name>substrate</name>
    </ligand>
</feature>
<dbReference type="EMBL" id="AP012035">
    <property type="protein sequence ID" value="BAJ80624.1"/>
    <property type="molecule type" value="Genomic_DNA"/>
</dbReference>
<comment type="pathway">
    <text evidence="3">Carbohydrate metabolism; erythritol degradation.</text>
</comment>
<dbReference type="FunFam" id="3.20.20.70:FF:000016">
    <property type="entry name" value="Triosephosphate isomerase"/>
    <property type="match status" value="1"/>
</dbReference>
<organism evidence="11 12">
    <name type="scientific">Acidiphilium multivorum (strain DSM 11245 / JCM 8867 / NBRC 100883 / AIU 301)</name>
    <dbReference type="NCBI Taxonomy" id="926570"/>
    <lineage>
        <taxon>Bacteria</taxon>
        <taxon>Pseudomonadati</taxon>
        <taxon>Pseudomonadota</taxon>
        <taxon>Alphaproteobacteria</taxon>
        <taxon>Acetobacterales</taxon>
        <taxon>Acidocellaceae</taxon>
        <taxon>Acidiphilium</taxon>
    </lineage>
</organism>
<dbReference type="CDD" id="cd00311">
    <property type="entry name" value="TIM"/>
    <property type="match status" value="1"/>
</dbReference>
<evidence type="ECO:0000256" key="3">
    <source>
        <dbReference type="ARBA" id="ARBA00004939"/>
    </source>
</evidence>
<evidence type="ECO:0000256" key="7">
    <source>
        <dbReference type="ARBA" id="ARBA00023152"/>
    </source>
</evidence>
<accession>F0IXW4</accession>
<dbReference type="RefSeq" id="WP_011942092.1">
    <property type="nucleotide sequence ID" value="NC_015186.1"/>
</dbReference>
<name>F0IXW4_ACIMA</name>
<evidence type="ECO:0000256" key="2">
    <source>
        <dbReference type="ARBA" id="ARBA00004680"/>
    </source>
</evidence>
<dbReference type="AlphaFoldDB" id="F0IXW4"/>
<comment type="subunit">
    <text evidence="9 10">Homodimer.</text>
</comment>
<evidence type="ECO:0000256" key="5">
    <source>
        <dbReference type="ARBA" id="ARBA00022432"/>
    </source>
</evidence>
<feature type="active site" description="Electrophile" evidence="9">
    <location>
        <position position="91"/>
    </location>
</feature>
<evidence type="ECO:0000313" key="12">
    <source>
        <dbReference type="Proteomes" id="UP000007100"/>
    </source>
</evidence>
<sequence>MPQLIAGNWKMNGTLAGIAAYAAALRPASPGAELLVCPPAPLIAPLRAALDGAPVALGAQDCAVKRSGAHTGDLSADLLAELGATHVILGHSERRADHAESSATVREKARTAIAAGLVPIICVGETEAERDSGEAETVVRAQLAGSLPEELAGQTVPGVVAPGIIAYEPVWAIGTGRTPTEEDVAAMHASIRAALRRQLGAAGATMPILYGGSVKPSNAASLLALPEVGGALVGGASLKAEDFLAIASAAARD</sequence>
<dbReference type="GO" id="GO:0019563">
    <property type="term" value="P:glycerol catabolic process"/>
    <property type="evidence" value="ECO:0007669"/>
    <property type="project" value="TreeGrafter"/>
</dbReference>
<comment type="pathway">
    <text evidence="9 10">Carbohydrate biosynthesis; gluconeogenesis.</text>
</comment>
<comment type="function">
    <text evidence="9">Involved in the gluconeogenesis. Catalyzes stereospecifically the conversion of dihydroxyacetone phosphate (DHAP) to D-glyceraldehyde-3-phosphate (G3P).</text>
</comment>
<dbReference type="PROSITE" id="PS00171">
    <property type="entry name" value="TIM_1"/>
    <property type="match status" value="1"/>
</dbReference>
<dbReference type="GO" id="GO:0006094">
    <property type="term" value="P:gluconeogenesis"/>
    <property type="evidence" value="ECO:0007669"/>
    <property type="project" value="UniProtKB-UniRule"/>
</dbReference>
<dbReference type="UniPathway" id="UPA00138"/>
<evidence type="ECO:0000256" key="10">
    <source>
        <dbReference type="RuleBase" id="RU363013"/>
    </source>
</evidence>
<keyword evidence="8 9" id="KW-0413">Isomerase</keyword>
<comment type="similarity">
    <text evidence="4 9 10">Belongs to the triosephosphate isomerase family.</text>
</comment>
<protein>
    <recommendedName>
        <fullName evidence="9 10">Triosephosphate isomerase</fullName>
        <shortName evidence="9">TIM</shortName>
        <shortName evidence="9">TPI</shortName>
        <ecNumber evidence="9 10">5.3.1.1</ecNumber>
    </recommendedName>
    <alternativeName>
        <fullName evidence="9">Triose-phosphate isomerase</fullName>
    </alternativeName>
</protein>
<dbReference type="InterPro" id="IPR020861">
    <property type="entry name" value="Triosephosphate_isomerase_AS"/>
</dbReference>
<evidence type="ECO:0000256" key="8">
    <source>
        <dbReference type="ARBA" id="ARBA00023235"/>
    </source>
</evidence>
<dbReference type="KEGG" id="amv:ACMV_12770"/>
<dbReference type="PANTHER" id="PTHR21139">
    <property type="entry name" value="TRIOSEPHOSPHATE ISOMERASE"/>
    <property type="match status" value="1"/>
</dbReference>
<dbReference type="HOGENOM" id="CLU_024251_2_1_5"/>
<dbReference type="GO" id="GO:0006096">
    <property type="term" value="P:glycolytic process"/>
    <property type="evidence" value="ECO:0007669"/>
    <property type="project" value="UniProtKB-UniRule"/>
</dbReference>
<dbReference type="HAMAP" id="MF_00147_B">
    <property type="entry name" value="TIM_B"/>
    <property type="match status" value="1"/>
</dbReference>
<feature type="active site" description="Proton acceptor" evidence="9">
    <location>
        <position position="168"/>
    </location>
</feature>
<dbReference type="NCBIfam" id="TIGR00419">
    <property type="entry name" value="tim"/>
    <property type="match status" value="1"/>
</dbReference>
<reference evidence="11 12" key="1">
    <citation type="submission" date="2010-12" db="EMBL/GenBank/DDBJ databases">
        <title>Whole genome sequence of Acidiphilium multivorum AIU301.</title>
        <authorList>
            <person name="Narita-Yamada S."/>
            <person name="Nakamura S."/>
            <person name="Ito N."/>
            <person name="Takarada H."/>
            <person name="Katano Y."/>
            <person name="Nakazawa H."/>
            <person name="Hosoyama A."/>
            <person name="Yamada R."/>
            <person name="Fujita N."/>
        </authorList>
    </citation>
    <scope>NUCLEOTIDE SEQUENCE [LARGE SCALE GENOMIC DNA]</scope>
    <source>
        <strain evidence="12">DSM 11245 / JCM 8867 / AIU301</strain>
    </source>
</reference>
<dbReference type="InterPro" id="IPR013785">
    <property type="entry name" value="Aldolase_TIM"/>
</dbReference>
<dbReference type="Pfam" id="PF00121">
    <property type="entry name" value="TIM"/>
    <property type="match status" value="1"/>
</dbReference>
<dbReference type="PANTHER" id="PTHR21139:SF42">
    <property type="entry name" value="TRIOSEPHOSPHATE ISOMERASE"/>
    <property type="match status" value="1"/>
</dbReference>
<dbReference type="SUPFAM" id="SSF51351">
    <property type="entry name" value="Triosephosphate isomerase (TIM)"/>
    <property type="match status" value="1"/>
</dbReference>
<gene>
    <name evidence="9 11" type="primary">tpiA</name>
    <name evidence="11" type="ordered locus">ACMV_12770</name>
</gene>
<dbReference type="EC" id="5.3.1.1" evidence="9 10"/>
<feature type="binding site" evidence="9">
    <location>
        <position position="213"/>
    </location>
    <ligand>
        <name>substrate</name>
    </ligand>
</feature>
<dbReference type="GO" id="GO:0046166">
    <property type="term" value="P:glyceraldehyde-3-phosphate biosynthetic process"/>
    <property type="evidence" value="ECO:0007669"/>
    <property type="project" value="TreeGrafter"/>
</dbReference>
<feature type="binding site" evidence="9">
    <location>
        <begin position="234"/>
        <end position="235"/>
    </location>
    <ligand>
        <name>substrate</name>
    </ligand>
</feature>
<keyword evidence="6 9" id="KW-0963">Cytoplasm</keyword>
<evidence type="ECO:0000256" key="4">
    <source>
        <dbReference type="ARBA" id="ARBA00007422"/>
    </source>
</evidence>
<dbReference type="InterPro" id="IPR035990">
    <property type="entry name" value="TIM_sf"/>
</dbReference>
<dbReference type="SMR" id="F0IXW4"/>
<dbReference type="UniPathway" id="UPA01066"/>
<comment type="pathway">
    <text evidence="2 9 10">Carbohydrate degradation; glycolysis; D-glyceraldehyde 3-phosphate from glycerone phosphate: step 1/1.</text>
</comment>
<dbReference type="Gene3D" id="3.20.20.70">
    <property type="entry name" value="Aldolase class I"/>
    <property type="match status" value="1"/>
</dbReference>
<dbReference type="OrthoDB" id="9809429at2"/>
<comment type="catalytic activity">
    <reaction evidence="9 10">
        <text>D-glyceraldehyde 3-phosphate = dihydroxyacetone phosphate</text>
        <dbReference type="Rhea" id="RHEA:18585"/>
        <dbReference type="ChEBI" id="CHEBI:57642"/>
        <dbReference type="ChEBI" id="CHEBI:59776"/>
        <dbReference type="EC" id="5.3.1.1"/>
    </reaction>
</comment>
<evidence type="ECO:0000256" key="9">
    <source>
        <dbReference type="HAMAP-Rule" id="MF_00147"/>
    </source>
</evidence>
<keyword evidence="12" id="KW-1185">Reference proteome</keyword>
<feature type="binding site" evidence="9">
    <location>
        <position position="174"/>
    </location>
    <ligand>
        <name>substrate</name>
    </ligand>
</feature>
<evidence type="ECO:0000313" key="11">
    <source>
        <dbReference type="EMBL" id="BAJ80624.1"/>
    </source>
</evidence>
<dbReference type="InterPro" id="IPR022896">
    <property type="entry name" value="TrioseP_Isoase_bac/euk"/>
</dbReference>
<comment type="subcellular location">
    <subcellularLocation>
        <location evidence="9 10">Cytoplasm</location>
    </subcellularLocation>
</comment>